<sequence>MSTKEYVLICVGLFLVFSFSIAYQDVQAIKYKRADEISEEIETCRTHFRLNKCDNPVPISEIQCLKWRICMERDPYKQASKTTLTSTSLAIAFDKMLSNLSFKALSCMISFTVAVGYICKT</sequence>
<dbReference type="AlphaFoldDB" id="A0A1R2D2D2"/>
<dbReference type="GO" id="GO:0055088">
    <property type="term" value="P:lipid homeostasis"/>
    <property type="evidence" value="ECO:0007669"/>
    <property type="project" value="InterPro"/>
</dbReference>
<reference evidence="3 4" key="1">
    <citation type="submission" date="2016-11" db="EMBL/GenBank/DDBJ databases">
        <title>The macronuclear genome of Stentor coeruleus: a giant cell with tiny introns.</title>
        <authorList>
            <person name="Slabodnick M."/>
            <person name="Ruby J.G."/>
            <person name="Reiff S.B."/>
            <person name="Swart E.C."/>
            <person name="Gosai S."/>
            <person name="Prabakaran S."/>
            <person name="Witkowska E."/>
            <person name="Larue G.E."/>
            <person name="Fisher S."/>
            <person name="Freeman R.M."/>
            <person name="Gunawardena J."/>
            <person name="Chu W."/>
            <person name="Stover N.A."/>
            <person name="Gregory B.D."/>
            <person name="Nowacki M."/>
            <person name="Derisi J."/>
            <person name="Roy S.W."/>
            <person name="Marshall W.F."/>
            <person name="Sood P."/>
        </authorList>
    </citation>
    <scope>NUCLEOTIDE SEQUENCE [LARGE SCALE GENOMIC DNA]</scope>
    <source>
        <strain evidence="3">WM001</strain>
    </source>
</reference>
<dbReference type="EMBL" id="MPUH01000013">
    <property type="protein sequence ID" value="OMJ95366.1"/>
    <property type="molecule type" value="Genomic_DNA"/>
</dbReference>
<keyword evidence="1" id="KW-0472">Membrane</keyword>
<proteinExistence type="predicted"/>
<dbReference type="GO" id="GO:0006998">
    <property type="term" value="P:nuclear envelope organization"/>
    <property type="evidence" value="ECO:0007669"/>
    <property type="project" value="InterPro"/>
</dbReference>
<dbReference type="GO" id="GO:0031965">
    <property type="term" value="C:nuclear membrane"/>
    <property type="evidence" value="ECO:0007669"/>
    <property type="project" value="InterPro"/>
</dbReference>
<evidence type="ECO:0000256" key="1">
    <source>
        <dbReference type="SAM" id="Phobius"/>
    </source>
</evidence>
<accession>A0A1R2D2D2</accession>
<comment type="caution">
    <text evidence="3">The sequence shown here is derived from an EMBL/GenBank/DDBJ whole genome shotgun (WGS) entry which is preliminary data.</text>
</comment>
<dbReference type="InterPro" id="IPR018767">
    <property type="entry name" value="Brl1/Brr6_dom"/>
</dbReference>
<dbReference type="InterPro" id="IPR040202">
    <property type="entry name" value="Brl1/Brr6"/>
</dbReference>
<organism evidence="3 4">
    <name type="scientific">Stentor coeruleus</name>
    <dbReference type="NCBI Taxonomy" id="5963"/>
    <lineage>
        <taxon>Eukaryota</taxon>
        <taxon>Sar</taxon>
        <taxon>Alveolata</taxon>
        <taxon>Ciliophora</taxon>
        <taxon>Postciliodesmatophora</taxon>
        <taxon>Heterotrichea</taxon>
        <taxon>Heterotrichida</taxon>
        <taxon>Stentoridae</taxon>
        <taxon>Stentor</taxon>
    </lineage>
</organism>
<keyword evidence="4" id="KW-1185">Reference proteome</keyword>
<feature type="domain" description="Brl1/Brr6" evidence="2">
    <location>
        <begin position="3"/>
        <end position="118"/>
    </location>
</feature>
<protein>
    <recommendedName>
        <fullName evidence="2">Brl1/Brr6 domain-containing protein</fullName>
    </recommendedName>
</protein>
<evidence type="ECO:0000259" key="2">
    <source>
        <dbReference type="SMART" id="SM01042"/>
    </source>
</evidence>
<name>A0A1R2D2D2_9CILI</name>
<gene>
    <name evidence="3" type="ORF">SteCoe_1282</name>
</gene>
<evidence type="ECO:0000313" key="3">
    <source>
        <dbReference type="EMBL" id="OMJ95366.1"/>
    </source>
</evidence>
<dbReference type="Proteomes" id="UP000187209">
    <property type="component" value="Unassembled WGS sequence"/>
</dbReference>
<dbReference type="SMART" id="SM01042">
    <property type="entry name" value="Brr6_like_C_C"/>
    <property type="match status" value="1"/>
</dbReference>
<keyword evidence="1" id="KW-1133">Transmembrane helix</keyword>
<keyword evidence="1" id="KW-0812">Transmembrane</keyword>
<dbReference type="PANTHER" id="PTHR28136:SF1">
    <property type="entry name" value="NUCLEUS EXPORT PROTEIN BRL1"/>
    <property type="match status" value="1"/>
</dbReference>
<evidence type="ECO:0000313" key="4">
    <source>
        <dbReference type="Proteomes" id="UP000187209"/>
    </source>
</evidence>
<feature type="transmembrane region" description="Helical" evidence="1">
    <location>
        <begin position="6"/>
        <end position="23"/>
    </location>
</feature>
<dbReference type="Pfam" id="PF10104">
    <property type="entry name" value="Brr6_like_C_C"/>
    <property type="match status" value="1"/>
</dbReference>
<feature type="transmembrane region" description="Helical" evidence="1">
    <location>
        <begin position="100"/>
        <end position="118"/>
    </location>
</feature>
<dbReference type="PANTHER" id="PTHR28136">
    <property type="entry name" value="NUCLEUS EXPORT PROTEIN BRR6"/>
    <property type="match status" value="1"/>
</dbReference>